<evidence type="ECO:0000313" key="2">
    <source>
        <dbReference type="EMBL" id="CAB4879344.1"/>
    </source>
</evidence>
<feature type="compositionally biased region" description="Basic and acidic residues" evidence="1">
    <location>
        <begin position="44"/>
        <end position="55"/>
    </location>
</feature>
<reference evidence="2" key="1">
    <citation type="submission" date="2020-05" db="EMBL/GenBank/DDBJ databases">
        <authorList>
            <person name="Chiriac C."/>
            <person name="Salcher M."/>
            <person name="Ghai R."/>
            <person name="Kavagutti S V."/>
        </authorList>
    </citation>
    <scope>NUCLEOTIDE SEQUENCE</scope>
</reference>
<gene>
    <name evidence="2" type="ORF">UFOPK3472_00466</name>
</gene>
<organism evidence="2">
    <name type="scientific">freshwater metagenome</name>
    <dbReference type="NCBI Taxonomy" id="449393"/>
    <lineage>
        <taxon>unclassified sequences</taxon>
        <taxon>metagenomes</taxon>
        <taxon>ecological metagenomes</taxon>
    </lineage>
</organism>
<feature type="compositionally biased region" description="Basic residues" evidence="1">
    <location>
        <begin position="34"/>
        <end position="43"/>
    </location>
</feature>
<sequence>MDNKFLADFVRRQATLIQSAIPEADGGAGTGGKKGAKKHKSKHGTADGKHPFGGDDMETRLTTIITEKPAKKEVLAYFKDRIAELVAADDF</sequence>
<proteinExistence type="predicted"/>
<name>A0A6J7EE97_9ZZZZ</name>
<feature type="region of interest" description="Disordered" evidence="1">
    <location>
        <begin position="21"/>
        <end position="55"/>
    </location>
</feature>
<evidence type="ECO:0000256" key="1">
    <source>
        <dbReference type="SAM" id="MobiDB-lite"/>
    </source>
</evidence>
<accession>A0A6J7EE97</accession>
<dbReference type="EMBL" id="CAFBLX010000018">
    <property type="protein sequence ID" value="CAB4879344.1"/>
    <property type="molecule type" value="Genomic_DNA"/>
</dbReference>
<dbReference type="AlphaFoldDB" id="A0A6J7EE97"/>
<protein>
    <submittedName>
        <fullName evidence="2">Unannotated protein</fullName>
    </submittedName>
</protein>